<organism evidence="1">
    <name type="scientific">Rhizophora mucronata</name>
    <name type="common">Asiatic mangrove</name>
    <dbReference type="NCBI Taxonomy" id="61149"/>
    <lineage>
        <taxon>Eukaryota</taxon>
        <taxon>Viridiplantae</taxon>
        <taxon>Streptophyta</taxon>
        <taxon>Embryophyta</taxon>
        <taxon>Tracheophyta</taxon>
        <taxon>Spermatophyta</taxon>
        <taxon>Magnoliopsida</taxon>
        <taxon>eudicotyledons</taxon>
        <taxon>Gunneridae</taxon>
        <taxon>Pentapetalae</taxon>
        <taxon>rosids</taxon>
        <taxon>fabids</taxon>
        <taxon>Malpighiales</taxon>
        <taxon>Rhizophoraceae</taxon>
        <taxon>Rhizophora</taxon>
    </lineage>
</organism>
<accession>A0A2P2NFD5</accession>
<sequence length="60" mass="6800">MEFVALPREQAPLVVCCLLDAELAKLILLILCLFLHLCTKRRLGNGAWDDIMISTELIFL</sequence>
<proteinExistence type="predicted"/>
<protein>
    <submittedName>
        <fullName evidence="1">Uncharacterized protein</fullName>
    </submittedName>
</protein>
<dbReference type="AlphaFoldDB" id="A0A2P2NFD5"/>
<evidence type="ECO:0000313" key="1">
    <source>
        <dbReference type="EMBL" id="MBX41206.1"/>
    </source>
</evidence>
<name>A0A2P2NFD5_RHIMU</name>
<reference evidence="1" key="1">
    <citation type="submission" date="2018-02" db="EMBL/GenBank/DDBJ databases">
        <title>Rhizophora mucronata_Transcriptome.</title>
        <authorList>
            <person name="Meera S.P."/>
            <person name="Sreeshan A."/>
            <person name="Augustine A."/>
        </authorList>
    </citation>
    <scope>NUCLEOTIDE SEQUENCE</scope>
    <source>
        <tissue evidence="1">Leaf</tissue>
    </source>
</reference>
<dbReference type="EMBL" id="GGEC01060722">
    <property type="protein sequence ID" value="MBX41206.1"/>
    <property type="molecule type" value="Transcribed_RNA"/>
</dbReference>